<protein>
    <recommendedName>
        <fullName evidence="4">LPXTG cell wall anchor domain-containing protein</fullName>
    </recommendedName>
</protein>
<evidence type="ECO:0000313" key="2">
    <source>
        <dbReference type="EMBL" id="WND24094.1"/>
    </source>
</evidence>
<reference evidence="2 3" key="1">
    <citation type="submission" date="2023-09" db="EMBL/GenBank/DDBJ databases">
        <title>The genome sequence of Streptomyces anthocyanicus.</title>
        <authorList>
            <person name="Mo P."/>
        </authorList>
    </citation>
    <scope>NUCLEOTIDE SEQUENCE [LARGE SCALE GENOMIC DNA]</scope>
    <source>
        <strain evidence="2 3">JCM 4387</strain>
        <plasmid evidence="2 3">punmamed1</plasmid>
    </source>
</reference>
<keyword evidence="2" id="KW-0614">Plasmid</keyword>
<evidence type="ECO:0000313" key="3">
    <source>
        <dbReference type="Proteomes" id="UP001249394"/>
    </source>
</evidence>
<dbReference type="EMBL" id="CP134214">
    <property type="protein sequence ID" value="WND24094.1"/>
    <property type="molecule type" value="Genomic_DNA"/>
</dbReference>
<sequence>MNQPDEFDRMMSQEYPVNSQQEFTDPTPYGPQTAYQAQQVKTGLTPRGKAAIGVGAAVIACGSLFGWQHYAAQQDANEVRAQQFAIQQQQIQLEIQKEINKANAAAKKTETAENSERNKLVDACVDSNKKMVGKLLGVTYQSVRGDCEDQYPVSTASTTGGDMQAAATATDATSSGDSGGINTALLIGGVVLAGGLFTAARKNTRSNEK</sequence>
<accession>A0ABY9UP25</accession>
<keyword evidence="1" id="KW-0472">Membrane</keyword>
<evidence type="ECO:0000256" key="1">
    <source>
        <dbReference type="SAM" id="Phobius"/>
    </source>
</evidence>
<gene>
    <name evidence="2" type="ORF">RI060_43015</name>
</gene>
<keyword evidence="1" id="KW-0812">Transmembrane</keyword>
<organism evidence="2 3">
    <name type="scientific">Streptomyces violaceus</name>
    <name type="common">Streptomyces venezuelae</name>
    <dbReference type="NCBI Taxonomy" id="1936"/>
    <lineage>
        <taxon>Bacteria</taxon>
        <taxon>Bacillati</taxon>
        <taxon>Actinomycetota</taxon>
        <taxon>Actinomycetes</taxon>
        <taxon>Kitasatosporales</taxon>
        <taxon>Streptomycetaceae</taxon>
        <taxon>Streptomyces</taxon>
    </lineage>
</organism>
<evidence type="ECO:0008006" key="4">
    <source>
        <dbReference type="Google" id="ProtNLM"/>
    </source>
</evidence>
<proteinExistence type="predicted"/>
<name>A0ABY9UP25_STRVL</name>
<keyword evidence="1" id="KW-1133">Transmembrane helix</keyword>
<feature type="transmembrane region" description="Helical" evidence="1">
    <location>
        <begin position="180"/>
        <end position="200"/>
    </location>
</feature>
<geneLocation type="plasmid" evidence="2 3">
    <name>punmamed1</name>
</geneLocation>
<dbReference type="Proteomes" id="UP001249394">
    <property type="component" value="Plasmid punmamed1"/>
</dbReference>
<keyword evidence="3" id="KW-1185">Reference proteome</keyword>